<evidence type="ECO:0000259" key="2">
    <source>
        <dbReference type="Pfam" id="PF16313"/>
    </source>
</evidence>
<organism evidence="5 6">
    <name type="scientific">Fimbriiglobus ruber</name>
    <dbReference type="NCBI Taxonomy" id="1908690"/>
    <lineage>
        <taxon>Bacteria</taxon>
        <taxon>Pseudomonadati</taxon>
        <taxon>Planctomycetota</taxon>
        <taxon>Planctomycetia</taxon>
        <taxon>Gemmatales</taxon>
        <taxon>Gemmataceae</taxon>
        <taxon>Fimbriiglobus</taxon>
    </lineage>
</organism>
<feature type="domain" description="DUF5118" evidence="4">
    <location>
        <begin position="133"/>
        <end position="179"/>
    </location>
</feature>
<evidence type="ECO:0000313" key="6">
    <source>
        <dbReference type="Proteomes" id="UP000214646"/>
    </source>
</evidence>
<feature type="compositionally biased region" description="Basic and acidic residues" evidence="1">
    <location>
        <begin position="22"/>
        <end position="112"/>
    </location>
</feature>
<dbReference type="CDD" id="cd04276">
    <property type="entry name" value="ZnMc_MMP_like_2"/>
    <property type="match status" value="1"/>
</dbReference>
<dbReference type="SUPFAM" id="SSF55486">
    <property type="entry name" value="Metalloproteases ('zincins'), catalytic domain"/>
    <property type="match status" value="1"/>
</dbReference>
<dbReference type="Pfam" id="PF17148">
    <property type="entry name" value="DUF5117"/>
    <property type="match status" value="1"/>
</dbReference>
<dbReference type="InterPro" id="IPR033428">
    <property type="entry name" value="DUF5118"/>
</dbReference>
<evidence type="ECO:0000313" key="5">
    <source>
        <dbReference type="EMBL" id="OWK40414.1"/>
    </source>
</evidence>
<dbReference type="PANTHER" id="PTHR38478">
    <property type="entry name" value="PEPTIDASE M1A AND M12B"/>
    <property type="match status" value="1"/>
</dbReference>
<dbReference type="Proteomes" id="UP000214646">
    <property type="component" value="Unassembled WGS sequence"/>
</dbReference>
<proteinExistence type="predicted"/>
<evidence type="ECO:0000256" key="1">
    <source>
        <dbReference type="SAM" id="MobiDB-lite"/>
    </source>
</evidence>
<dbReference type="InterPro" id="IPR024079">
    <property type="entry name" value="MetalloPept_cat_dom_sf"/>
</dbReference>
<evidence type="ECO:0000259" key="3">
    <source>
        <dbReference type="Pfam" id="PF17148"/>
    </source>
</evidence>
<dbReference type="Gene3D" id="3.40.390.10">
    <property type="entry name" value="Collagenase (Catalytic Domain)"/>
    <property type="match status" value="1"/>
</dbReference>
<feature type="domain" description="EcxA zinc-binding" evidence="2">
    <location>
        <begin position="510"/>
        <end position="818"/>
    </location>
</feature>
<dbReference type="InterPro" id="IPR033413">
    <property type="entry name" value="DUF5117"/>
</dbReference>
<comment type="caution">
    <text evidence="5">The sequence shown here is derived from an EMBL/GenBank/DDBJ whole genome shotgun (WGS) entry which is preliminary data.</text>
</comment>
<accession>A0A225DL77</accession>
<feature type="region of interest" description="Disordered" evidence="1">
    <location>
        <begin position="1"/>
        <end position="130"/>
    </location>
</feature>
<gene>
    <name evidence="5" type="ORF">FRUB_05333</name>
</gene>
<dbReference type="Pfam" id="PF16313">
    <property type="entry name" value="DUF4953"/>
    <property type="match status" value="1"/>
</dbReference>
<evidence type="ECO:0000259" key="4">
    <source>
        <dbReference type="Pfam" id="PF17162"/>
    </source>
</evidence>
<dbReference type="GO" id="GO:0008237">
    <property type="term" value="F:metallopeptidase activity"/>
    <property type="evidence" value="ECO:0007669"/>
    <property type="project" value="InterPro"/>
</dbReference>
<dbReference type="InterPro" id="IPR034032">
    <property type="entry name" value="Zn_MMP-like_bac"/>
</dbReference>
<dbReference type="AlphaFoldDB" id="A0A225DL77"/>
<name>A0A225DL77_9BACT</name>
<protein>
    <submittedName>
        <fullName evidence="5">Ferric siderophore transport system, periplasmic binding protein TonB</fullName>
    </submittedName>
</protein>
<dbReference type="Pfam" id="PF17162">
    <property type="entry name" value="DUF5118"/>
    <property type="match status" value="1"/>
</dbReference>
<dbReference type="PANTHER" id="PTHR38478:SF1">
    <property type="entry name" value="ZINC DEPENDENT METALLOPROTEASE DOMAIN LIPOPROTEIN"/>
    <property type="match status" value="1"/>
</dbReference>
<feature type="domain" description="DUF5117" evidence="3">
    <location>
        <begin position="191"/>
        <end position="380"/>
    </location>
</feature>
<keyword evidence="6" id="KW-1185">Reference proteome</keyword>
<reference evidence="6" key="1">
    <citation type="submission" date="2017-06" db="EMBL/GenBank/DDBJ databases">
        <title>Genome analysis of Fimbriiglobus ruber SP5, the first member of the order Planctomycetales with confirmed chitinolytic capability.</title>
        <authorList>
            <person name="Ravin N.V."/>
            <person name="Rakitin A.L."/>
            <person name="Ivanova A.A."/>
            <person name="Beletsky A.V."/>
            <person name="Kulichevskaya I.S."/>
            <person name="Mardanov A.V."/>
            <person name="Dedysh S.N."/>
        </authorList>
    </citation>
    <scope>NUCLEOTIDE SEQUENCE [LARGE SCALE GENOMIC DNA]</scope>
    <source>
        <strain evidence="6">SP5</strain>
    </source>
</reference>
<dbReference type="EMBL" id="NIDE01000008">
    <property type="protein sequence ID" value="OWK40414.1"/>
    <property type="molecule type" value="Genomic_DNA"/>
</dbReference>
<dbReference type="InterPro" id="IPR032534">
    <property type="entry name" value="EcxA_zinc-bd"/>
</dbReference>
<sequence>MLLTIGLGAGLAGLAWSAQEAPRPREIPNQKPKDEPKKEPKDEPKVPKKGPMDEPKPKEDPKKEPKKDPKDEPKVPPKKGPMDEPKPKDEPKKEPKDEPKKEPKDEPKKEPRSGGSTFNRGGGSAPKKGQLAKYDTVITKDAKSTVGLFAVHRIDDKVFFEIPEERLGKLMLWRAEVAKGPAGAGSGNYNGAALGTKFIRLERRENKIFVIEADFDKRGDKDVLGAVEATGTEPIIAHFEVKAEGKDRSAVIDATNLYMTDLTDLGVRRAGGGAGGSIDAERSYLIDVKTLPANIETRVMLTIRGGGGGGLGLGGGGGGASRSSTAVIHYSLVALPDTPTQGRYFDPRVGYFTESFADYSGKRPWVEEKQFIARFRLEKKDPSAAVSEPVKPIVFYLAPEIPDKWRPYMKKGVEDWAPAFEKAGFKNAIVCKDPPSKGEDPNWDPEDARYSVIRWVAEPVMNAMGPHVHDPRSGEIISAHIIFWHDILKIVHMWYYVQCSAVDPRARKFPFPDDLTGELIRYVCAHEVGHTLGLRHNHRASQAYSIEQLRDPKFVAEHGSVASIMSYGRYNYVAQPEDKIPVKDLIPRIAPYDNFAISWGYKPIADAFSPEAEKPTLDEWAARQIKEPFLRFGGEDGPSAVDPTVLTENISNDPVKATELGFKNMDRVLGYLLETTTTKGEDFELLREAYDQILGHRTRWLAAVLKQVGGVIENRTLGGAGEQFGRVSKEKQKAAVKFLLDYAFTTPKKLLDPAIVNQIKYSGVANDVMNQQRALLSGLLSPSRLNRLFDAEVVTPNEAYTVGELLGDVQTGVWKELTTEAPKIDPLRRNLQRAYVEILKAEFETKESSGGFALPTRTPRGGIALDFGPTRSTELRAAARMALRDLHKQIEAAAQKATDPATKAHLLDMQSEIMEVFESKKK</sequence>